<evidence type="ECO:0000256" key="9">
    <source>
        <dbReference type="HAMAP-Rule" id="MF_00415"/>
    </source>
</evidence>
<keyword evidence="11" id="KW-0969">Cilium</keyword>
<keyword evidence="11" id="KW-0966">Cell projection</keyword>
<feature type="chain" id="PRO_5046321974" description="Flagellar L-ring protein" evidence="10">
    <location>
        <begin position="18"/>
        <end position="230"/>
    </location>
</feature>
<dbReference type="EMBL" id="JBHTBX010000005">
    <property type="protein sequence ID" value="MFC7434823.1"/>
    <property type="molecule type" value="Genomic_DNA"/>
</dbReference>
<sequence length="230" mass="24583">MNHLPPFRLMRTGAAFAAMVALAACQTTPVEVAPAKPIVYQTPPAAVPVTGSLFQSARYRPAFEDPRARMPGDTLTIQITEKVSATQKSSSSIDRNGSVSGSVSAIPGIRAKELTRDRNFDLGGQSDNQFAGKGDTINDNTFQGSITATVQDVLPNGHLLVVGEKQIGVNQNVDVLRFSGTVDPRFIRPGNVVPSTQVANARIESKSRGAIGEAQSIGWLGRFFLNVFPF</sequence>
<feature type="signal peptide" evidence="10">
    <location>
        <begin position="1"/>
        <end position="17"/>
    </location>
</feature>
<dbReference type="PANTHER" id="PTHR34933">
    <property type="entry name" value="FLAGELLAR L-RING PROTEIN"/>
    <property type="match status" value="1"/>
</dbReference>
<comment type="subunit">
    <text evidence="4 9">The basal body constitutes a major portion of the flagellar organelle and consists of four rings (L,P,S, and M) mounted on a central rod.</text>
</comment>
<evidence type="ECO:0000313" key="12">
    <source>
        <dbReference type="Proteomes" id="UP001596495"/>
    </source>
</evidence>
<evidence type="ECO:0000256" key="10">
    <source>
        <dbReference type="SAM" id="SignalP"/>
    </source>
</evidence>
<evidence type="ECO:0000256" key="1">
    <source>
        <dbReference type="ARBA" id="ARBA00002591"/>
    </source>
</evidence>
<organism evidence="11 12">
    <name type="scientific">Hydrogenophaga bisanensis</name>
    <dbReference type="NCBI Taxonomy" id="439611"/>
    <lineage>
        <taxon>Bacteria</taxon>
        <taxon>Pseudomonadati</taxon>
        <taxon>Pseudomonadota</taxon>
        <taxon>Betaproteobacteria</taxon>
        <taxon>Burkholderiales</taxon>
        <taxon>Comamonadaceae</taxon>
        <taxon>Hydrogenophaga</taxon>
    </lineage>
</organism>
<evidence type="ECO:0000256" key="8">
    <source>
        <dbReference type="ARBA" id="ARBA00023237"/>
    </source>
</evidence>
<comment type="subcellular location">
    <subcellularLocation>
        <location evidence="9">Cell outer membrane</location>
    </subcellularLocation>
    <subcellularLocation>
        <location evidence="9">Bacterial flagellum basal body</location>
    </subcellularLocation>
    <subcellularLocation>
        <location evidence="2">Membrane</location>
    </subcellularLocation>
</comment>
<protein>
    <recommendedName>
        <fullName evidence="9">Flagellar L-ring protein</fullName>
    </recommendedName>
    <alternativeName>
        <fullName evidence="9">Basal body L-ring protein</fullName>
    </alternativeName>
</protein>
<evidence type="ECO:0000256" key="4">
    <source>
        <dbReference type="ARBA" id="ARBA00011439"/>
    </source>
</evidence>
<evidence type="ECO:0000256" key="7">
    <source>
        <dbReference type="ARBA" id="ARBA00023143"/>
    </source>
</evidence>
<comment type="similarity">
    <text evidence="3 9">Belongs to the FlgH family.</text>
</comment>
<proteinExistence type="inferred from homology"/>
<keyword evidence="5 10" id="KW-0732">Signal</keyword>
<dbReference type="Proteomes" id="UP001596495">
    <property type="component" value="Unassembled WGS sequence"/>
</dbReference>
<dbReference type="RefSeq" id="WP_382256614.1">
    <property type="nucleotide sequence ID" value="NZ_JBHTBX010000005.1"/>
</dbReference>
<gene>
    <name evidence="9" type="primary">flgH</name>
    <name evidence="11" type="ORF">ACFQNJ_09890</name>
</gene>
<dbReference type="HAMAP" id="MF_00415">
    <property type="entry name" value="FlgH"/>
    <property type="match status" value="1"/>
</dbReference>
<evidence type="ECO:0000256" key="6">
    <source>
        <dbReference type="ARBA" id="ARBA00023136"/>
    </source>
</evidence>
<keyword evidence="11" id="KW-0282">Flagellum</keyword>
<evidence type="ECO:0000256" key="3">
    <source>
        <dbReference type="ARBA" id="ARBA00006929"/>
    </source>
</evidence>
<keyword evidence="7 9" id="KW-0975">Bacterial flagellum</keyword>
<evidence type="ECO:0000256" key="5">
    <source>
        <dbReference type="ARBA" id="ARBA00022729"/>
    </source>
</evidence>
<evidence type="ECO:0000256" key="2">
    <source>
        <dbReference type="ARBA" id="ARBA00004370"/>
    </source>
</evidence>
<keyword evidence="8 9" id="KW-0998">Cell outer membrane</keyword>
<name>A0ABW2R9R1_9BURK</name>
<dbReference type="InterPro" id="IPR000527">
    <property type="entry name" value="Flag_Lring"/>
</dbReference>
<dbReference type="Pfam" id="PF02107">
    <property type="entry name" value="FlgH"/>
    <property type="match status" value="1"/>
</dbReference>
<comment type="function">
    <text evidence="1 9">Assembles around the rod to form the L-ring and probably protects the motor/basal body from shearing forces during rotation.</text>
</comment>
<dbReference type="PRINTS" id="PR01008">
    <property type="entry name" value="FLGLRINGFLGH"/>
</dbReference>
<keyword evidence="12" id="KW-1185">Reference proteome</keyword>
<accession>A0ABW2R9R1</accession>
<dbReference type="PANTHER" id="PTHR34933:SF3">
    <property type="entry name" value="FLAGELLAR L-RING PROTEIN"/>
    <property type="match status" value="1"/>
</dbReference>
<keyword evidence="6 9" id="KW-0472">Membrane</keyword>
<reference evidence="12" key="1">
    <citation type="journal article" date="2019" name="Int. J. Syst. Evol. Microbiol.">
        <title>The Global Catalogue of Microorganisms (GCM) 10K type strain sequencing project: providing services to taxonomists for standard genome sequencing and annotation.</title>
        <authorList>
            <consortium name="The Broad Institute Genomics Platform"/>
            <consortium name="The Broad Institute Genome Sequencing Center for Infectious Disease"/>
            <person name="Wu L."/>
            <person name="Ma J."/>
        </authorList>
    </citation>
    <scope>NUCLEOTIDE SEQUENCE [LARGE SCALE GENOMIC DNA]</scope>
    <source>
        <strain evidence="12">CCUG 54518</strain>
    </source>
</reference>
<evidence type="ECO:0000313" key="11">
    <source>
        <dbReference type="EMBL" id="MFC7434823.1"/>
    </source>
</evidence>
<comment type="caution">
    <text evidence="11">The sequence shown here is derived from an EMBL/GenBank/DDBJ whole genome shotgun (WGS) entry which is preliminary data.</text>
</comment>